<reference evidence="4" key="1">
    <citation type="journal article" date="2014" name="Int. J. Syst. Evol. Microbiol.">
        <title>Complete genome sequence of Corynebacterium casei LMG S-19264T (=DSM 44701T), isolated from a smear-ripened cheese.</title>
        <authorList>
            <consortium name="US DOE Joint Genome Institute (JGI-PGF)"/>
            <person name="Walter F."/>
            <person name="Albersmeier A."/>
            <person name="Kalinowski J."/>
            <person name="Ruckert C."/>
        </authorList>
    </citation>
    <scope>NUCLEOTIDE SEQUENCE</scope>
    <source>
        <strain evidence="4">CGMCC 1.12777</strain>
    </source>
</reference>
<feature type="transmembrane region" description="Helical" evidence="2">
    <location>
        <begin position="27"/>
        <end position="46"/>
    </location>
</feature>
<feature type="compositionally biased region" description="Polar residues" evidence="1">
    <location>
        <begin position="239"/>
        <end position="278"/>
    </location>
</feature>
<evidence type="ECO:0000259" key="3">
    <source>
        <dbReference type="Pfam" id="PF01551"/>
    </source>
</evidence>
<evidence type="ECO:0000256" key="2">
    <source>
        <dbReference type="SAM" id="Phobius"/>
    </source>
</evidence>
<organism evidence="4 5">
    <name type="scientific">Pullulanibacillus pueri</name>
    <dbReference type="NCBI Taxonomy" id="1437324"/>
    <lineage>
        <taxon>Bacteria</taxon>
        <taxon>Bacillati</taxon>
        <taxon>Bacillota</taxon>
        <taxon>Bacilli</taxon>
        <taxon>Bacillales</taxon>
        <taxon>Sporolactobacillaceae</taxon>
        <taxon>Pullulanibacillus</taxon>
    </lineage>
</organism>
<evidence type="ECO:0000256" key="1">
    <source>
        <dbReference type="SAM" id="MobiDB-lite"/>
    </source>
</evidence>
<feature type="region of interest" description="Disordered" evidence="1">
    <location>
        <begin position="1"/>
        <end position="20"/>
    </location>
</feature>
<dbReference type="InterPro" id="IPR016047">
    <property type="entry name" value="M23ase_b-sheet_dom"/>
</dbReference>
<protein>
    <submittedName>
        <fullName evidence="4">Stage II sporulation protein Q</fullName>
    </submittedName>
</protein>
<evidence type="ECO:0000313" key="4">
    <source>
        <dbReference type="EMBL" id="GGH84113.1"/>
    </source>
</evidence>
<keyword evidence="2" id="KW-0472">Membrane</keyword>
<proteinExistence type="predicted"/>
<keyword evidence="2" id="KW-0812">Transmembrane</keyword>
<gene>
    <name evidence="4" type="primary">spoIIQ</name>
    <name evidence="4" type="ORF">GCM10007096_26440</name>
</gene>
<dbReference type="CDD" id="cd12797">
    <property type="entry name" value="M23_peptidase"/>
    <property type="match status" value="1"/>
</dbReference>
<dbReference type="RefSeq" id="WP_188497848.1">
    <property type="nucleotide sequence ID" value="NZ_BMFV01000020.1"/>
</dbReference>
<feature type="region of interest" description="Disordered" evidence="1">
    <location>
        <begin position="236"/>
        <end position="306"/>
    </location>
</feature>
<reference evidence="4" key="2">
    <citation type="submission" date="2020-09" db="EMBL/GenBank/DDBJ databases">
        <authorList>
            <person name="Sun Q."/>
            <person name="Zhou Y."/>
        </authorList>
    </citation>
    <scope>NUCLEOTIDE SEQUENCE</scope>
    <source>
        <strain evidence="4">CGMCC 1.12777</strain>
    </source>
</reference>
<keyword evidence="5" id="KW-1185">Reference proteome</keyword>
<dbReference type="Proteomes" id="UP000656813">
    <property type="component" value="Unassembled WGS sequence"/>
</dbReference>
<comment type="caution">
    <text evidence="4">The sequence shown here is derived from an EMBL/GenBank/DDBJ whole genome shotgun (WGS) entry which is preliminary data.</text>
</comment>
<dbReference type="Gene3D" id="2.70.70.10">
    <property type="entry name" value="Glucose Permease (Domain IIA)"/>
    <property type="match status" value="1"/>
</dbReference>
<dbReference type="InterPro" id="IPR050570">
    <property type="entry name" value="Cell_wall_metabolism_enzyme"/>
</dbReference>
<feature type="compositionally biased region" description="Polar residues" evidence="1">
    <location>
        <begin position="66"/>
        <end position="79"/>
    </location>
</feature>
<dbReference type="GO" id="GO:0004222">
    <property type="term" value="F:metalloendopeptidase activity"/>
    <property type="evidence" value="ECO:0007669"/>
    <property type="project" value="TreeGrafter"/>
</dbReference>
<dbReference type="AlphaFoldDB" id="A0A8J3EM99"/>
<dbReference type="Pfam" id="PF01551">
    <property type="entry name" value="Peptidase_M23"/>
    <property type="match status" value="1"/>
</dbReference>
<feature type="domain" description="M23ase beta-sheet core" evidence="3">
    <location>
        <begin position="125"/>
        <end position="222"/>
    </location>
</feature>
<name>A0A8J3EM99_9BACL</name>
<feature type="compositionally biased region" description="Acidic residues" evidence="1">
    <location>
        <begin position="297"/>
        <end position="306"/>
    </location>
</feature>
<dbReference type="PANTHER" id="PTHR21666:SF291">
    <property type="entry name" value="STAGE II SPORULATION PROTEIN Q"/>
    <property type="match status" value="1"/>
</dbReference>
<dbReference type="InterPro" id="IPR011055">
    <property type="entry name" value="Dup_hybrid_motif"/>
</dbReference>
<dbReference type="EMBL" id="BMFV01000020">
    <property type="protein sequence ID" value="GGH84113.1"/>
    <property type="molecule type" value="Genomic_DNA"/>
</dbReference>
<dbReference type="SUPFAM" id="SSF51261">
    <property type="entry name" value="Duplicated hybrid motif"/>
    <property type="match status" value="1"/>
</dbReference>
<accession>A0A8J3EM99</accession>
<feature type="compositionally biased region" description="Basic and acidic residues" evidence="1">
    <location>
        <begin position="1"/>
        <end position="16"/>
    </location>
</feature>
<dbReference type="PANTHER" id="PTHR21666">
    <property type="entry name" value="PEPTIDASE-RELATED"/>
    <property type="match status" value="1"/>
</dbReference>
<feature type="region of interest" description="Disordered" evidence="1">
    <location>
        <begin position="51"/>
        <end position="79"/>
    </location>
</feature>
<evidence type="ECO:0000313" key="5">
    <source>
        <dbReference type="Proteomes" id="UP000656813"/>
    </source>
</evidence>
<feature type="compositionally biased region" description="Basic and acidic residues" evidence="1">
    <location>
        <begin position="279"/>
        <end position="289"/>
    </location>
</feature>
<keyword evidence="2" id="KW-1133">Transmembrane helix</keyword>
<sequence>MKDQDQKKNPQEESQNKKMRKLRSKRWFYPALYLCVVALIVSAVLWTQRGSENPSADKNQKDSHESALNQSQDDAVPVNGSNEVFQMPAADSDALEVVMPFYDVNGKAADQQKALVTYNNTTSQNTGVCLARKDGKTFNVEASMSGKVVKATKDPDLGYVVVLQHDNGVQTMYQSLAKLDVEKGEQVSQGQVLGTAGKNLYNAEAGVHVHFEIRKDDKPVNPESYFQKGLASLKDVKTNDQAAQVTSGTPEPSTPAAENSNEGNMENNKDNGTSSDQKSTNDDKAKDEQNSSNQSDDSSDTNAELD</sequence>